<dbReference type="SMART" id="SM00635">
    <property type="entry name" value="BID_2"/>
    <property type="match status" value="1"/>
</dbReference>
<reference evidence="2 3" key="1">
    <citation type="submission" date="2019-03" db="EMBL/GenBank/DDBJ databases">
        <title>Single cell metagenomics reveals metabolic interactions within the superorganism composed of flagellate Streblomastix strix and complex community of Bacteroidetes bacteria on its surface.</title>
        <authorList>
            <person name="Treitli S.C."/>
            <person name="Kolisko M."/>
            <person name="Husnik F."/>
            <person name="Keeling P."/>
            <person name="Hampl V."/>
        </authorList>
    </citation>
    <scope>NUCLEOTIDE SEQUENCE [LARGE SCALE GENOMIC DNA]</scope>
    <source>
        <strain evidence="2">St1</strain>
    </source>
</reference>
<dbReference type="EC" id="3.2.1.81" evidence="2"/>
<dbReference type="Gene3D" id="2.60.120.430">
    <property type="entry name" value="Galactose-binding lectin"/>
    <property type="match status" value="1"/>
</dbReference>
<dbReference type="Pfam" id="PF15892">
    <property type="entry name" value="BNR_4"/>
    <property type="match status" value="1"/>
</dbReference>
<dbReference type="Gene3D" id="2.60.40.1080">
    <property type="match status" value="1"/>
</dbReference>
<evidence type="ECO:0000313" key="2">
    <source>
        <dbReference type="EMBL" id="KAA6302774.1"/>
    </source>
</evidence>
<dbReference type="InterPro" id="IPR008964">
    <property type="entry name" value="Invasin/intimin_cell_adhesion"/>
</dbReference>
<dbReference type="InterPro" id="IPR026444">
    <property type="entry name" value="Secre_tail"/>
</dbReference>
<protein>
    <submittedName>
        <fullName evidence="2">Beta-agarase A</fullName>
        <ecNumber evidence="2">3.2.1.81</ecNumber>
    </submittedName>
</protein>
<evidence type="ECO:0000259" key="1">
    <source>
        <dbReference type="SMART" id="SM00635"/>
    </source>
</evidence>
<dbReference type="InterPro" id="IPR003343">
    <property type="entry name" value="Big_2"/>
</dbReference>
<keyword evidence="2" id="KW-0378">Hydrolase</keyword>
<dbReference type="Pfam" id="PF02368">
    <property type="entry name" value="Big_2"/>
    <property type="match status" value="1"/>
</dbReference>
<keyword evidence="2" id="KW-0326">Glycosidase</keyword>
<dbReference type="GO" id="GO:0033916">
    <property type="term" value="F:beta-agarase activity"/>
    <property type="evidence" value="ECO:0007669"/>
    <property type="project" value="UniProtKB-EC"/>
</dbReference>
<dbReference type="AlphaFoldDB" id="A0A5M8P301"/>
<dbReference type="Proteomes" id="UP000324575">
    <property type="component" value="Unassembled WGS sequence"/>
</dbReference>
<name>A0A5M8P301_9BACT</name>
<organism evidence="2 3">
    <name type="scientific">Candidatus Ordinivivax streblomastigis</name>
    <dbReference type="NCBI Taxonomy" id="2540710"/>
    <lineage>
        <taxon>Bacteria</taxon>
        <taxon>Pseudomonadati</taxon>
        <taxon>Bacteroidota</taxon>
        <taxon>Bacteroidia</taxon>
        <taxon>Bacteroidales</taxon>
        <taxon>Candidatus Ordinivivax</taxon>
    </lineage>
</organism>
<dbReference type="SUPFAM" id="SSF49373">
    <property type="entry name" value="Invasin/intimin cell-adhesion fragments"/>
    <property type="match status" value="1"/>
</dbReference>
<proteinExistence type="predicted"/>
<dbReference type="NCBIfam" id="TIGR04183">
    <property type="entry name" value="Por_Secre_tail"/>
    <property type="match status" value="1"/>
</dbReference>
<accession>A0A5M8P301</accession>
<dbReference type="InterPro" id="IPR008979">
    <property type="entry name" value="Galactose-bd-like_sf"/>
</dbReference>
<feature type="domain" description="BIG2" evidence="1">
    <location>
        <begin position="439"/>
        <end position="515"/>
    </location>
</feature>
<dbReference type="EMBL" id="SNRX01000005">
    <property type="protein sequence ID" value="KAA6302774.1"/>
    <property type="molecule type" value="Genomic_DNA"/>
</dbReference>
<dbReference type="InterPro" id="IPR036278">
    <property type="entry name" value="Sialidase_sf"/>
</dbReference>
<comment type="caution">
    <text evidence="2">The sequence shown here is derived from an EMBL/GenBank/DDBJ whole genome shotgun (WGS) entry which is preliminary data.</text>
</comment>
<dbReference type="SUPFAM" id="SSF49785">
    <property type="entry name" value="Galactose-binding domain-like"/>
    <property type="match status" value="1"/>
</dbReference>
<sequence>MRNSFCMLLLGCLLGVQQPVIGNGTTTITLTGGEETSVPVIDTLTLDGAWCWFADPRAIYYEGAKKQTYFSWITTAGDIMIASYNHETGEYLQKCMWEKFQPDDHANPSLLIRDDGRIIIFFAAHFGDKISRYISTNPEDITSWSQNYQFSNTVTYPYPFQVGDSICVFYRGGSDWHPRLSVSTDNGQTFDEGKLFVAGGGQRPYTRYFQGSDGSIHVAVTTGHPRNESANKIYYCRYKNNNFYRANGTLIKNFTTSGAVNISELEVVYNASAGKGWIWDIALDPQTGYPMMLYAAFPSDTDHRYRYAYWNGTQWNNSEITAAGKWFPQTPAGTTEPEPNYSGGLIFDSDNPSVVYLSKQVNGIFEIFQYTTTDHGTSWTSEAITSNTPAGIVNVRPIVPRHHKSGYFDVIWMRGTYTYYADLGYHTSLVYKRSVTVDDVERVVLNETSVRLLPGKGIQLSATFLPFLASDKNLTWESSDESVATVVNGYVLGQSEGDALITAKSANGVFAVCEVMVSAPTYIENALFDFGTATSPVAAGAIGIHDATPVNDSYGWMGAITTRDRGTSQNDEERDFNMAGDEIVFRVYVTNGDYHTTIKQGDKDYFHDAMTVKINGVTKLQNITAAKGAMLTNSFDVTVTDKKLDFAFSRNGTDPNWIVNSIKIEQTSRATSIDSKTIDSDEFNQPVEAISISDTSGRVLFRHSSGRITAEQFLSENSLAQGVYLITCVSDNKKRTFKYIKR</sequence>
<dbReference type="Gene3D" id="2.120.10.10">
    <property type="match status" value="1"/>
</dbReference>
<gene>
    <name evidence="2" type="ORF">EZS26_000944</name>
</gene>
<dbReference type="SUPFAM" id="SSF50939">
    <property type="entry name" value="Sialidases"/>
    <property type="match status" value="1"/>
</dbReference>
<evidence type="ECO:0000313" key="3">
    <source>
        <dbReference type="Proteomes" id="UP000324575"/>
    </source>
</evidence>